<sequence>MNKLIAIILALTLFSCEKICSVTSILCKGNTKKVEYIDFTQIDQFPQFKDCDEMLSFEESKTCFEQTIHDEISNKIQNLKLISKETITDTLQIQFTIDKNGQFLCNKIIAKDSLNIKLPNLSSEIQKIIQALPAINPAQKRGIPVSSTYTIPLVINTK</sequence>
<dbReference type="PROSITE" id="PS51257">
    <property type="entry name" value="PROKAR_LIPOPROTEIN"/>
    <property type="match status" value="1"/>
</dbReference>
<organism evidence="1 2">
    <name type="scientific">Wenyingzhuangia marina</name>
    <dbReference type="NCBI Taxonomy" id="1195760"/>
    <lineage>
        <taxon>Bacteria</taxon>
        <taxon>Pseudomonadati</taxon>
        <taxon>Bacteroidota</taxon>
        <taxon>Flavobacteriia</taxon>
        <taxon>Flavobacteriales</taxon>
        <taxon>Flavobacteriaceae</taxon>
        <taxon>Wenyingzhuangia</taxon>
    </lineage>
</organism>
<proteinExistence type="predicted"/>
<dbReference type="STRING" id="1195760.SAMN05444281_0423"/>
<protein>
    <recommendedName>
        <fullName evidence="3">TonB protein C-terminal</fullName>
    </recommendedName>
</protein>
<dbReference type="Proteomes" id="UP000184109">
    <property type="component" value="Unassembled WGS sequence"/>
</dbReference>
<evidence type="ECO:0000313" key="2">
    <source>
        <dbReference type="Proteomes" id="UP000184109"/>
    </source>
</evidence>
<gene>
    <name evidence="1" type="ORF">SAMN05444281_0423</name>
</gene>
<reference evidence="2" key="1">
    <citation type="submission" date="2016-11" db="EMBL/GenBank/DDBJ databases">
        <authorList>
            <person name="Varghese N."/>
            <person name="Submissions S."/>
        </authorList>
    </citation>
    <scope>NUCLEOTIDE SEQUENCE [LARGE SCALE GENOMIC DNA]</scope>
    <source>
        <strain evidence="2">DSM 100572</strain>
    </source>
</reference>
<dbReference type="OrthoDB" id="1191002at2"/>
<evidence type="ECO:0000313" key="1">
    <source>
        <dbReference type="EMBL" id="SHH40236.1"/>
    </source>
</evidence>
<accession>A0A1M5SP29</accession>
<dbReference type="AlphaFoldDB" id="A0A1M5SP29"/>
<name>A0A1M5SP29_9FLAO</name>
<evidence type="ECO:0008006" key="3">
    <source>
        <dbReference type="Google" id="ProtNLM"/>
    </source>
</evidence>
<dbReference type="RefSeq" id="WP_073118025.1">
    <property type="nucleotide sequence ID" value="NZ_BMEN01000001.1"/>
</dbReference>
<keyword evidence="2" id="KW-1185">Reference proteome</keyword>
<dbReference type="EMBL" id="FQXQ01000001">
    <property type="protein sequence ID" value="SHH40236.1"/>
    <property type="molecule type" value="Genomic_DNA"/>
</dbReference>